<accession>A0A2T9ZKD5</accession>
<sequence length="597" mass="67897">MDISFINNPDFIDLDKDPSFLESLFNDLVGTSIVPTATIPPSITTQPVSISTSATSPSHTGQIISATSTQNTGQINSATSTQNTLKSTPAPTAPGPNINTETSRPIIGKEEDLEAANELIRQNYESISSGQIDYFGAINYYQNKLTRLIRKKDKMSNKRFLVYLVIFVLLMTLAMLLIANLSFFTSADLSDTANLYGHVLTLTFVIILAIELFCILPLFILRFWSVKEGYFLKLELIATCICGALLFIVMATWTNLSPGFQKIYSQYNFVFLMLIVNNVFSVLYPYYKLKNFMVVVSKEDFIDGNHRRTISSFGSISSRFTLKTDDYRNRFVAVLDNPAKYQLFSDCANEYLCSAMILFLDEYQTLKRRILKEFEQNSNLKSAYRTMLRLNNSSESINSGNLASSNPENSSEEDKDFSPEPKFDTNFTHNPSNYRIGEFKLDEPSSSADQNDKFNPYLLKASSSHNTVNDDEYYNQLLQNIPISPTICSSLEYLFPSFDISSSHPVPHSLHQLFKSFYDVFIDPNSELNIGVHYYTVHEAALQIENNEYNLGMFDDAREEILETLYFGVFPRYLESQKKRKRSMKTSFFNKIAKSFS</sequence>
<evidence type="ECO:0000256" key="1">
    <source>
        <dbReference type="SAM" id="MobiDB-lite"/>
    </source>
</evidence>
<keyword evidence="4" id="KW-1185">Reference proteome</keyword>
<feature type="compositionally biased region" description="Polar residues" evidence="1">
    <location>
        <begin position="66"/>
        <end position="90"/>
    </location>
</feature>
<comment type="caution">
    <text evidence="3">The sequence shown here is derived from an EMBL/GenBank/DDBJ whole genome shotgun (WGS) entry which is preliminary data.</text>
</comment>
<feature type="transmembrane region" description="Helical" evidence="2">
    <location>
        <begin position="160"/>
        <end position="183"/>
    </location>
</feature>
<evidence type="ECO:0008006" key="5">
    <source>
        <dbReference type="Google" id="ProtNLM"/>
    </source>
</evidence>
<feature type="transmembrane region" description="Helical" evidence="2">
    <location>
        <begin position="195"/>
        <end position="224"/>
    </location>
</feature>
<keyword evidence="2" id="KW-0472">Membrane</keyword>
<dbReference type="AlphaFoldDB" id="A0A2T9ZKD5"/>
<feature type="compositionally biased region" description="Polar residues" evidence="1">
    <location>
        <begin position="395"/>
        <end position="409"/>
    </location>
</feature>
<dbReference type="InterPro" id="IPR044926">
    <property type="entry name" value="RGS_subdomain_2"/>
</dbReference>
<evidence type="ECO:0000313" key="3">
    <source>
        <dbReference type="EMBL" id="PVV05048.1"/>
    </source>
</evidence>
<keyword evidence="2" id="KW-0812">Transmembrane</keyword>
<organism evidence="3 4">
    <name type="scientific">Smittium megazygosporum</name>
    <dbReference type="NCBI Taxonomy" id="133381"/>
    <lineage>
        <taxon>Eukaryota</taxon>
        <taxon>Fungi</taxon>
        <taxon>Fungi incertae sedis</taxon>
        <taxon>Zoopagomycota</taxon>
        <taxon>Kickxellomycotina</taxon>
        <taxon>Harpellomycetes</taxon>
        <taxon>Harpellales</taxon>
        <taxon>Legeriomycetaceae</taxon>
        <taxon>Smittium</taxon>
    </lineage>
</organism>
<name>A0A2T9ZKD5_9FUNG</name>
<feature type="region of interest" description="Disordered" evidence="1">
    <location>
        <begin position="395"/>
        <end position="425"/>
    </location>
</feature>
<dbReference type="OrthoDB" id="5559426at2759"/>
<protein>
    <recommendedName>
        <fullName evidence="5">RGS domain-containing protein</fullName>
    </recommendedName>
</protein>
<dbReference type="SUPFAM" id="SSF48097">
    <property type="entry name" value="Regulator of G-protein signaling, RGS"/>
    <property type="match status" value="1"/>
</dbReference>
<dbReference type="InterPro" id="IPR036305">
    <property type="entry name" value="RGS_sf"/>
</dbReference>
<dbReference type="STRING" id="133381.A0A2T9ZKD5"/>
<feature type="region of interest" description="Disordered" evidence="1">
    <location>
        <begin position="66"/>
        <end position="103"/>
    </location>
</feature>
<dbReference type="Gene3D" id="1.10.167.10">
    <property type="entry name" value="Regulator of G-protein Signalling 4, domain 2"/>
    <property type="match status" value="1"/>
</dbReference>
<feature type="transmembrane region" description="Helical" evidence="2">
    <location>
        <begin position="266"/>
        <end position="287"/>
    </location>
</feature>
<evidence type="ECO:0000313" key="4">
    <source>
        <dbReference type="Proteomes" id="UP000245609"/>
    </source>
</evidence>
<dbReference type="Proteomes" id="UP000245609">
    <property type="component" value="Unassembled WGS sequence"/>
</dbReference>
<evidence type="ECO:0000256" key="2">
    <source>
        <dbReference type="SAM" id="Phobius"/>
    </source>
</evidence>
<feature type="transmembrane region" description="Helical" evidence="2">
    <location>
        <begin position="236"/>
        <end position="254"/>
    </location>
</feature>
<dbReference type="EMBL" id="MBFS01000046">
    <property type="protein sequence ID" value="PVV05048.1"/>
    <property type="molecule type" value="Genomic_DNA"/>
</dbReference>
<reference evidence="3 4" key="1">
    <citation type="journal article" date="2018" name="MBio">
        <title>Comparative Genomics Reveals the Core Gene Toolbox for the Fungus-Insect Symbiosis.</title>
        <authorList>
            <person name="Wang Y."/>
            <person name="Stata M."/>
            <person name="Wang W."/>
            <person name="Stajich J.E."/>
            <person name="White M.M."/>
            <person name="Moncalvo J.M."/>
        </authorList>
    </citation>
    <scope>NUCLEOTIDE SEQUENCE [LARGE SCALE GENOMIC DNA]</scope>
    <source>
        <strain evidence="3 4">SC-DP-2</strain>
    </source>
</reference>
<keyword evidence="2" id="KW-1133">Transmembrane helix</keyword>
<proteinExistence type="predicted"/>
<gene>
    <name evidence="3" type="ORF">BB560_000436</name>
</gene>